<dbReference type="InParanoid" id="A0CPI7"/>
<gene>
    <name evidence="1" type="ORF">GSPATT00009096001</name>
</gene>
<organism evidence="1 2">
    <name type="scientific">Paramecium tetraurelia</name>
    <dbReference type="NCBI Taxonomy" id="5888"/>
    <lineage>
        <taxon>Eukaryota</taxon>
        <taxon>Sar</taxon>
        <taxon>Alveolata</taxon>
        <taxon>Ciliophora</taxon>
        <taxon>Intramacronucleata</taxon>
        <taxon>Oligohymenophorea</taxon>
        <taxon>Peniculida</taxon>
        <taxon>Parameciidae</taxon>
        <taxon>Paramecium</taxon>
    </lineage>
</organism>
<dbReference type="Proteomes" id="UP000000600">
    <property type="component" value="Unassembled WGS sequence"/>
</dbReference>
<evidence type="ECO:0000313" key="1">
    <source>
        <dbReference type="EMBL" id="CAK72704.1"/>
    </source>
</evidence>
<sequence length="117" mass="14180">MVVFKIGQAVGKRTWVLEGMIKILSINFDSLKFKDLIIGPKSCQDEASNQSLIQEYQRNRQQNTHQMTHIKKCQLEVHNRKSKLFCYWFNENYKYYKNQIFHQLKREKKLQKIQKLK</sequence>
<dbReference type="KEGG" id="ptm:GSPATT00009096001"/>
<reference evidence="1 2" key="1">
    <citation type="journal article" date="2006" name="Nature">
        <title>Global trends of whole-genome duplications revealed by the ciliate Paramecium tetraurelia.</title>
        <authorList>
            <consortium name="Genoscope"/>
            <person name="Aury J.-M."/>
            <person name="Jaillon O."/>
            <person name="Duret L."/>
            <person name="Noel B."/>
            <person name="Jubin C."/>
            <person name="Porcel B.M."/>
            <person name="Segurens B."/>
            <person name="Daubin V."/>
            <person name="Anthouard V."/>
            <person name="Aiach N."/>
            <person name="Arnaiz O."/>
            <person name="Billaut A."/>
            <person name="Beisson J."/>
            <person name="Blanc I."/>
            <person name="Bouhouche K."/>
            <person name="Camara F."/>
            <person name="Duharcourt S."/>
            <person name="Guigo R."/>
            <person name="Gogendeau D."/>
            <person name="Katinka M."/>
            <person name="Keller A.-M."/>
            <person name="Kissmehl R."/>
            <person name="Klotz C."/>
            <person name="Koll F."/>
            <person name="Le Moue A."/>
            <person name="Lepere C."/>
            <person name="Malinsky S."/>
            <person name="Nowacki M."/>
            <person name="Nowak J.K."/>
            <person name="Plattner H."/>
            <person name="Poulain J."/>
            <person name="Ruiz F."/>
            <person name="Serrano V."/>
            <person name="Zagulski M."/>
            <person name="Dessen P."/>
            <person name="Betermier M."/>
            <person name="Weissenbach J."/>
            <person name="Scarpelli C."/>
            <person name="Schachter V."/>
            <person name="Sperling L."/>
            <person name="Meyer E."/>
            <person name="Cohen J."/>
            <person name="Wincker P."/>
        </authorList>
    </citation>
    <scope>NUCLEOTIDE SEQUENCE [LARGE SCALE GENOMIC DNA]</scope>
    <source>
        <strain evidence="1 2">Stock d4-2</strain>
    </source>
</reference>
<dbReference type="RefSeq" id="XP_001440101.1">
    <property type="nucleotide sequence ID" value="XM_001440064.1"/>
</dbReference>
<protein>
    <submittedName>
        <fullName evidence="1">Uncharacterized protein</fullName>
    </submittedName>
</protein>
<dbReference type="HOGENOM" id="CLU_2089505_0_0_1"/>
<dbReference type="EMBL" id="CT868130">
    <property type="protein sequence ID" value="CAK72704.1"/>
    <property type="molecule type" value="Genomic_DNA"/>
</dbReference>
<name>A0CPI7_PARTE</name>
<dbReference type="AlphaFoldDB" id="A0CPI7"/>
<dbReference type="GeneID" id="5025886"/>
<keyword evidence="2" id="KW-1185">Reference proteome</keyword>
<evidence type="ECO:0000313" key="2">
    <source>
        <dbReference type="Proteomes" id="UP000000600"/>
    </source>
</evidence>
<accession>A0CPI7</accession>
<proteinExistence type="predicted"/>